<keyword evidence="3" id="KW-0677">Repeat</keyword>
<gene>
    <name evidence="11" type="ORF">BT67DRAFT_440373</name>
</gene>
<dbReference type="InterPro" id="IPR036869">
    <property type="entry name" value="J_dom_sf"/>
</dbReference>
<dbReference type="GO" id="GO:0051087">
    <property type="term" value="F:protein-folding chaperone binding"/>
    <property type="evidence" value="ECO:0007669"/>
    <property type="project" value="TreeGrafter"/>
</dbReference>
<accession>A0AAN6UNM6</accession>
<evidence type="ECO:0000256" key="4">
    <source>
        <dbReference type="ARBA" id="ARBA00022803"/>
    </source>
</evidence>
<dbReference type="GO" id="GO:0005788">
    <property type="term" value="C:endoplasmic reticulum lumen"/>
    <property type="evidence" value="ECO:0007669"/>
    <property type="project" value="UniProtKB-SubCell"/>
</dbReference>
<evidence type="ECO:0000256" key="3">
    <source>
        <dbReference type="ARBA" id="ARBA00022737"/>
    </source>
</evidence>
<dbReference type="PROSITE" id="PS50005">
    <property type="entry name" value="TPR"/>
    <property type="match status" value="1"/>
</dbReference>
<proteinExistence type="predicted"/>
<reference evidence="11" key="2">
    <citation type="submission" date="2023-05" db="EMBL/GenBank/DDBJ databases">
        <authorList>
            <consortium name="Lawrence Berkeley National Laboratory"/>
            <person name="Steindorff A."/>
            <person name="Hensen N."/>
            <person name="Bonometti L."/>
            <person name="Westerberg I."/>
            <person name="Brannstrom I.O."/>
            <person name="Guillou S."/>
            <person name="Cros-Aarteil S."/>
            <person name="Calhoun S."/>
            <person name="Haridas S."/>
            <person name="Kuo A."/>
            <person name="Mondo S."/>
            <person name="Pangilinan J."/>
            <person name="Riley R."/>
            <person name="Labutti K."/>
            <person name="Andreopoulos B."/>
            <person name="Lipzen A."/>
            <person name="Chen C."/>
            <person name="Yanf M."/>
            <person name="Daum C."/>
            <person name="Ng V."/>
            <person name="Clum A."/>
            <person name="Ohm R."/>
            <person name="Martin F."/>
            <person name="Silar P."/>
            <person name="Natvig D."/>
            <person name="Lalanne C."/>
            <person name="Gautier V."/>
            <person name="Ament-Velasquez S.L."/>
            <person name="Kruys A."/>
            <person name="Hutchinson M.I."/>
            <person name="Powell A.J."/>
            <person name="Barry K."/>
            <person name="Miller A.N."/>
            <person name="Grigoriev I.V."/>
            <person name="Debuchy R."/>
            <person name="Gladieux P."/>
            <person name="Thoren M.H."/>
            <person name="Johannesson H."/>
        </authorList>
    </citation>
    <scope>NUCLEOTIDE SEQUENCE</scope>
    <source>
        <strain evidence="11">CBS 123565</strain>
    </source>
</reference>
<evidence type="ECO:0000259" key="10">
    <source>
        <dbReference type="PROSITE" id="PS50076"/>
    </source>
</evidence>
<dbReference type="FunFam" id="1.25.40.10:FF:000224">
    <property type="entry name" value="DnaJ and TPR domain protein"/>
    <property type="match status" value="1"/>
</dbReference>
<name>A0AAN6UNM6_9PEZI</name>
<evidence type="ECO:0000256" key="1">
    <source>
        <dbReference type="ARBA" id="ARBA00004319"/>
    </source>
</evidence>
<reference evidence="11" key="1">
    <citation type="journal article" date="2023" name="Mol. Phylogenet. Evol.">
        <title>Genome-scale phylogeny and comparative genomics of the fungal order Sordariales.</title>
        <authorList>
            <person name="Hensen N."/>
            <person name="Bonometti L."/>
            <person name="Westerberg I."/>
            <person name="Brannstrom I.O."/>
            <person name="Guillou S."/>
            <person name="Cros-Aarteil S."/>
            <person name="Calhoun S."/>
            <person name="Haridas S."/>
            <person name="Kuo A."/>
            <person name="Mondo S."/>
            <person name="Pangilinan J."/>
            <person name="Riley R."/>
            <person name="LaButti K."/>
            <person name="Andreopoulos B."/>
            <person name="Lipzen A."/>
            <person name="Chen C."/>
            <person name="Yan M."/>
            <person name="Daum C."/>
            <person name="Ng V."/>
            <person name="Clum A."/>
            <person name="Steindorff A."/>
            <person name="Ohm R.A."/>
            <person name="Martin F."/>
            <person name="Silar P."/>
            <person name="Natvig D.O."/>
            <person name="Lalanne C."/>
            <person name="Gautier V."/>
            <person name="Ament-Velasquez S.L."/>
            <person name="Kruys A."/>
            <person name="Hutchinson M.I."/>
            <person name="Powell A.J."/>
            <person name="Barry K."/>
            <person name="Miller A.N."/>
            <person name="Grigoriev I.V."/>
            <person name="Debuchy R."/>
            <person name="Gladieux P."/>
            <person name="Hiltunen Thoren M."/>
            <person name="Johannesson H."/>
        </authorList>
    </citation>
    <scope>NUCLEOTIDE SEQUENCE</scope>
    <source>
        <strain evidence="11">CBS 123565</strain>
    </source>
</reference>
<dbReference type="PROSITE" id="PS50076">
    <property type="entry name" value="DNAJ_2"/>
    <property type="match status" value="1"/>
</dbReference>
<evidence type="ECO:0000313" key="11">
    <source>
        <dbReference type="EMBL" id="KAK4136228.1"/>
    </source>
</evidence>
<feature type="compositionally biased region" description="Gly residues" evidence="8">
    <location>
        <begin position="500"/>
        <end position="510"/>
    </location>
</feature>
<feature type="compositionally biased region" description="Low complexity" evidence="8">
    <location>
        <begin position="511"/>
        <end position="524"/>
    </location>
</feature>
<dbReference type="GO" id="GO:0051787">
    <property type="term" value="F:misfolded protein binding"/>
    <property type="evidence" value="ECO:0007669"/>
    <property type="project" value="TreeGrafter"/>
</dbReference>
<dbReference type="InterPro" id="IPR051727">
    <property type="entry name" value="DnaJ_C3_Co-chaperones"/>
</dbReference>
<evidence type="ECO:0000256" key="5">
    <source>
        <dbReference type="ARBA" id="ARBA00022824"/>
    </source>
</evidence>
<dbReference type="GO" id="GO:0034975">
    <property type="term" value="P:protein folding in endoplasmic reticulum"/>
    <property type="evidence" value="ECO:0007669"/>
    <property type="project" value="TreeGrafter"/>
</dbReference>
<dbReference type="Pfam" id="PF00226">
    <property type="entry name" value="DnaJ"/>
    <property type="match status" value="1"/>
</dbReference>
<dbReference type="SUPFAM" id="SSF48452">
    <property type="entry name" value="TPR-like"/>
    <property type="match status" value="2"/>
</dbReference>
<dbReference type="PRINTS" id="PR00625">
    <property type="entry name" value="JDOMAIN"/>
</dbReference>
<dbReference type="InterPro" id="IPR019734">
    <property type="entry name" value="TPR_rpt"/>
</dbReference>
<feature type="compositionally biased region" description="Basic and acidic residues" evidence="8">
    <location>
        <begin position="466"/>
        <end position="480"/>
    </location>
</feature>
<keyword evidence="4 7" id="KW-0802">TPR repeat</keyword>
<evidence type="ECO:0000313" key="12">
    <source>
        <dbReference type="Proteomes" id="UP001304895"/>
    </source>
</evidence>
<dbReference type="SMART" id="SM00028">
    <property type="entry name" value="TPR"/>
    <property type="match status" value="6"/>
</dbReference>
<evidence type="ECO:0000256" key="9">
    <source>
        <dbReference type="SAM" id="SignalP"/>
    </source>
</evidence>
<evidence type="ECO:0000256" key="2">
    <source>
        <dbReference type="ARBA" id="ARBA00022729"/>
    </source>
</evidence>
<dbReference type="Gene3D" id="1.10.287.110">
    <property type="entry name" value="DnaJ domain"/>
    <property type="match status" value="1"/>
</dbReference>
<feature type="domain" description="J" evidence="10">
    <location>
        <begin position="403"/>
        <end position="472"/>
    </location>
</feature>
<protein>
    <recommendedName>
        <fullName evidence="6">Tetratricopeptide repeat and J domain-containing co-chaperone DNJ1</fullName>
    </recommendedName>
</protein>
<feature type="repeat" description="TPR" evidence="7">
    <location>
        <begin position="69"/>
        <end position="102"/>
    </location>
</feature>
<feature type="chain" id="PRO_5042967892" description="Tetratricopeptide repeat and J domain-containing co-chaperone DNJ1" evidence="9">
    <location>
        <begin position="24"/>
        <end position="524"/>
    </location>
</feature>
<keyword evidence="2 9" id="KW-0732">Signal</keyword>
<sequence>MLIRLSTLAFAASILSTQSLVNGLSTSDIPADIPVSRLLASAQTHLSKGETGDALIYYDAAIARDPTNYLTFFKRATTYLSLGRTSQATDDFEKVLSLKPGFEGAHTQLGRLRARVADWDAAREHYKHAKKTDEIASLEEARAAATLAEAAAKAENWEECVKQADDAILTANRALSLRELRARCAFERGAIERGISDLQHILQMKPGDTTPHIRISAMQFYALGSTQEGMASIRKCLHSDPDSKVCKRLLKEEKLVDKVLQKVTKALEKNQHITAVRQLVPTGDDEGLIKEVKGQVQILRGDGTIPKAAGNALVARLVEMACQAYYESNSKKAKEYCEESLQLDDNSFYGLLNHAKHLLDSEEFDASINTLRKAAEAHPGKEDTINPLMQKAQVALKRSKTKDYYKVLGVDSDADERQIKQAYRRLSKVHHPDKAAKQGLTKEHAEKKMASINEAYEVLSNPELRARFDRGDDPNSHEQQGHPQQHGHPFGHGHPFMFQQGGGGGGGGGQQFNFKFGSGFPFGA</sequence>
<dbReference type="InterPro" id="IPR001623">
    <property type="entry name" value="DnaJ_domain"/>
</dbReference>
<evidence type="ECO:0000256" key="7">
    <source>
        <dbReference type="PROSITE-ProRule" id="PRU00339"/>
    </source>
</evidence>
<evidence type="ECO:0000256" key="6">
    <source>
        <dbReference type="ARBA" id="ARBA00073740"/>
    </source>
</evidence>
<dbReference type="Gene3D" id="1.25.40.10">
    <property type="entry name" value="Tetratricopeptide repeat domain"/>
    <property type="match status" value="1"/>
</dbReference>
<dbReference type="FunFam" id="1.10.287.110:FF:000083">
    <property type="entry name" value="DnaJ and TPR domain protein"/>
    <property type="match status" value="1"/>
</dbReference>
<dbReference type="SUPFAM" id="SSF46565">
    <property type="entry name" value="Chaperone J-domain"/>
    <property type="match status" value="1"/>
</dbReference>
<dbReference type="PANTHER" id="PTHR44140:SF2">
    <property type="entry name" value="LD25575P"/>
    <property type="match status" value="1"/>
</dbReference>
<comment type="subcellular location">
    <subcellularLocation>
        <location evidence="1">Endoplasmic reticulum lumen</location>
    </subcellularLocation>
</comment>
<dbReference type="EMBL" id="MU853404">
    <property type="protein sequence ID" value="KAK4136228.1"/>
    <property type="molecule type" value="Genomic_DNA"/>
</dbReference>
<comment type="caution">
    <text evidence="11">The sequence shown here is derived from an EMBL/GenBank/DDBJ whole genome shotgun (WGS) entry which is preliminary data.</text>
</comment>
<organism evidence="11 12">
    <name type="scientific">Trichocladium antarcticum</name>
    <dbReference type="NCBI Taxonomy" id="1450529"/>
    <lineage>
        <taxon>Eukaryota</taxon>
        <taxon>Fungi</taxon>
        <taxon>Dikarya</taxon>
        <taxon>Ascomycota</taxon>
        <taxon>Pezizomycotina</taxon>
        <taxon>Sordariomycetes</taxon>
        <taxon>Sordariomycetidae</taxon>
        <taxon>Sordariales</taxon>
        <taxon>Chaetomiaceae</taxon>
        <taxon>Trichocladium</taxon>
    </lineage>
</organism>
<feature type="compositionally biased region" description="Low complexity" evidence="8">
    <location>
        <begin position="481"/>
        <end position="499"/>
    </location>
</feature>
<keyword evidence="12" id="KW-1185">Reference proteome</keyword>
<feature type="region of interest" description="Disordered" evidence="8">
    <location>
        <begin position="466"/>
        <end position="524"/>
    </location>
</feature>
<keyword evidence="5" id="KW-0256">Endoplasmic reticulum</keyword>
<dbReference type="InterPro" id="IPR011990">
    <property type="entry name" value="TPR-like_helical_dom_sf"/>
</dbReference>
<evidence type="ECO:0000256" key="8">
    <source>
        <dbReference type="SAM" id="MobiDB-lite"/>
    </source>
</evidence>
<dbReference type="SMART" id="SM00271">
    <property type="entry name" value="DnaJ"/>
    <property type="match status" value="1"/>
</dbReference>
<dbReference type="PANTHER" id="PTHR44140">
    <property type="entry name" value="LD25575P"/>
    <property type="match status" value="1"/>
</dbReference>
<feature type="signal peptide" evidence="9">
    <location>
        <begin position="1"/>
        <end position="23"/>
    </location>
</feature>
<dbReference type="AlphaFoldDB" id="A0AAN6UNM6"/>
<dbReference type="Pfam" id="PF13431">
    <property type="entry name" value="TPR_17"/>
    <property type="match status" value="1"/>
</dbReference>
<dbReference type="CDD" id="cd06257">
    <property type="entry name" value="DnaJ"/>
    <property type="match status" value="1"/>
</dbReference>
<dbReference type="Proteomes" id="UP001304895">
    <property type="component" value="Unassembled WGS sequence"/>
</dbReference>